<sequence length="234" mass="25551">MRGGGASKSLSVILRLGGDKGDISNAPNSLLKFVRSHISSGWQRNRACYLPPRCHFAWFVYPAEKEGGCRLQGSFPQTILASERVTGDKEAPPRILEQSVIPSMFNPLLTRLAAGFIHREDGAQKMLKIFKYFFSISRVISSDDIGFGACDGRQLVLWSSSKLMSGIPDTRSEGVLTYDDVSDTLIELQNVLLFNPLAPSETVSGGLKISPLRATKAGVRRLASFQGMRGSEIA</sequence>
<evidence type="ECO:0000313" key="1">
    <source>
        <dbReference type="EMBL" id="GBM53019.1"/>
    </source>
</evidence>
<evidence type="ECO:0000313" key="2">
    <source>
        <dbReference type="Proteomes" id="UP000499080"/>
    </source>
</evidence>
<accession>A0A4Y2GJV5</accession>
<organism evidence="1 2">
    <name type="scientific">Araneus ventricosus</name>
    <name type="common">Orbweaver spider</name>
    <name type="synonym">Epeira ventricosa</name>
    <dbReference type="NCBI Taxonomy" id="182803"/>
    <lineage>
        <taxon>Eukaryota</taxon>
        <taxon>Metazoa</taxon>
        <taxon>Ecdysozoa</taxon>
        <taxon>Arthropoda</taxon>
        <taxon>Chelicerata</taxon>
        <taxon>Arachnida</taxon>
        <taxon>Araneae</taxon>
        <taxon>Araneomorphae</taxon>
        <taxon>Entelegynae</taxon>
        <taxon>Araneoidea</taxon>
        <taxon>Araneidae</taxon>
        <taxon>Araneus</taxon>
    </lineage>
</organism>
<gene>
    <name evidence="1" type="ORF">AVEN_265976_1</name>
</gene>
<proteinExistence type="predicted"/>
<dbReference type="AlphaFoldDB" id="A0A4Y2GJV5"/>
<protein>
    <submittedName>
        <fullName evidence="1">Uncharacterized protein</fullName>
    </submittedName>
</protein>
<dbReference type="Proteomes" id="UP000499080">
    <property type="component" value="Unassembled WGS sequence"/>
</dbReference>
<dbReference type="EMBL" id="BGPR01001402">
    <property type="protein sequence ID" value="GBM53019.1"/>
    <property type="molecule type" value="Genomic_DNA"/>
</dbReference>
<name>A0A4Y2GJV5_ARAVE</name>
<reference evidence="1 2" key="1">
    <citation type="journal article" date="2019" name="Sci. Rep.">
        <title>Orb-weaving spider Araneus ventricosus genome elucidates the spidroin gene catalogue.</title>
        <authorList>
            <person name="Kono N."/>
            <person name="Nakamura H."/>
            <person name="Ohtoshi R."/>
            <person name="Moran D.A.P."/>
            <person name="Shinohara A."/>
            <person name="Yoshida Y."/>
            <person name="Fujiwara M."/>
            <person name="Mori M."/>
            <person name="Tomita M."/>
            <person name="Arakawa K."/>
        </authorList>
    </citation>
    <scope>NUCLEOTIDE SEQUENCE [LARGE SCALE GENOMIC DNA]</scope>
</reference>
<comment type="caution">
    <text evidence="1">The sequence shown here is derived from an EMBL/GenBank/DDBJ whole genome shotgun (WGS) entry which is preliminary data.</text>
</comment>
<keyword evidence="2" id="KW-1185">Reference proteome</keyword>